<proteinExistence type="predicted"/>
<dbReference type="Pfam" id="PF06743">
    <property type="entry name" value="FAST_1"/>
    <property type="match status" value="1"/>
</dbReference>
<feature type="domain" description="RAP" evidence="3">
    <location>
        <begin position="865"/>
        <end position="925"/>
    </location>
</feature>
<dbReference type="InterPro" id="IPR050870">
    <property type="entry name" value="FAST_kinase"/>
</dbReference>
<keyword evidence="2" id="KW-0496">Mitochondrion</keyword>
<organism evidence="4 5">
    <name type="scientific">Armadillidium nasatum</name>
    <dbReference type="NCBI Taxonomy" id="96803"/>
    <lineage>
        <taxon>Eukaryota</taxon>
        <taxon>Metazoa</taxon>
        <taxon>Ecdysozoa</taxon>
        <taxon>Arthropoda</taxon>
        <taxon>Crustacea</taxon>
        <taxon>Multicrustacea</taxon>
        <taxon>Malacostraca</taxon>
        <taxon>Eumalacostraca</taxon>
        <taxon>Peracarida</taxon>
        <taxon>Isopoda</taxon>
        <taxon>Oniscidea</taxon>
        <taxon>Crinocheta</taxon>
        <taxon>Armadillidiidae</taxon>
        <taxon>Armadillidium</taxon>
    </lineage>
</organism>
<dbReference type="GO" id="GO:0044528">
    <property type="term" value="P:regulation of mitochondrial mRNA stability"/>
    <property type="evidence" value="ECO:0007669"/>
    <property type="project" value="InterPro"/>
</dbReference>
<evidence type="ECO:0000256" key="1">
    <source>
        <dbReference type="ARBA" id="ARBA00004173"/>
    </source>
</evidence>
<keyword evidence="4" id="KW-0418">Kinase</keyword>
<evidence type="ECO:0000259" key="3">
    <source>
        <dbReference type="PROSITE" id="PS51286"/>
    </source>
</evidence>
<accession>A0A5N5TK45</accession>
<sequence length="937" mass="109488">MHFRKILQQIKISRCKPFTSFSIGKYNYYKASGILPTKTFNKPSNSKLLKNEIIQSHSSKNTFEELAADSSIFSMIISKDEWFYGVLYPNLIAENYEESIISDLQNSYSIEDLFEVLDKHKKPLNYDEACQAIYSLSNIKHLRQLKFKNSLMHIKHNRHFFSVVCSYPKFYDILEIIKDKSSLERLCPLMMCLDNIGVDLNHNLMIDLHLKVLKSISDLDILSLIRLSFVFIGRSIVSYYTQVNIFNEVYKKIDFDELSVTNLLFLSVLYNNMHRIISLEEKHQYVHYVQTFLDEKRFSDSDITNLLIILNTFNKLFVHSAPVYTCKNVMKLFINKIDHLTPHQLSLLSSTYLNVLEPRCLLPKLQEAASSYINDSDNFSLKTDLLLCLSFNARFKKKKEYEYLAAEIVNIPYECQDASSLFKALRFLKISNYELCNKFWSNSIENIKSRLAECEETIGFREGILRLFYAKYIYFNNNIRGRVRIFEIEQEMISLLQSEIKGSVKHIPSKIAHMISFLIAYSKGNELSEEWYELLEKDKAQLRYFDIRFLSRGLEVQLHNNVHNKKGAQLLSKFKSLLDYCTEDILKDNVSLREVMSLTTGYLIREGSPSAALFQKLSDAHLKYLDEIISVNITQILRNFSNAKFMNPEVFEAISDYIISNQEDVSSTVVHQVLSSFFILGYIPKRNEFVDACQTVVNAEREVMSCKTLLHCCLALAFLRGLTTDLIHYIFCVEFLDQIEEEMEYINSLKYSNSVRSLLMRLNRSVCLDYPEEKIPWFHEKYCQDMVEMKPKVPTAFMKEVASVLSSILGNEKYIFLNTKSPYYNYIDLEFAVGKDGIPLSLLRNSRLENGTKTSPSDFSDIRRFAVLVRSKNCYTENDHTLFGPFQMQRRHLEMQGYYVIEILERDFYSMAVATEKDKQILLKKLIMREVVNKEYR</sequence>
<keyword evidence="5" id="KW-1185">Reference proteome</keyword>
<dbReference type="Pfam" id="PF08373">
    <property type="entry name" value="RAP"/>
    <property type="match status" value="1"/>
</dbReference>
<dbReference type="SMART" id="SM00952">
    <property type="entry name" value="RAP"/>
    <property type="match status" value="1"/>
</dbReference>
<dbReference type="GO" id="GO:0016301">
    <property type="term" value="F:kinase activity"/>
    <property type="evidence" value="ECO:0007669"/>
    <property type="project" value="UniProtKB-KW"/>
</dbReference>
<protein>
    <submittedName>
        <fullName evidence="4">FAST kinase domain-containing protein 1, mitochondrial</fullName>
    </submittedName>
</protein>
<dbReference type="GO" id="GO:0000963">
    <property type="term" value="P:mitochondrial RNA processing"/>
    <property type="evidence" value="ECO:0007669"/>
    <property type="project" value="TreeGrafter"/>
</dbReference>
<dbReference type="GO" id="GO:0035770">
    <property type="term" value="C:ribonucleoprotein granule"/>
    <property type="evidence" value="ECO:0007669"/>
    <property type="project" value="TreeGrafter"/>
</dbReference>
<dbReference type="InterPro" id="IPR010622">
    <property type="entry name" value="FAST_Leu-rich"/>
</dbReference>
<comment type="subcellular location">
    <subcellularLocation>
        <location evidence="1">Mitochondrion</location>
    </subcellularLocation>
</comment>
<dbReference type="Pfam" id="PF08368">
    <property type="entry name" value="FAST_2"/>
    <property type="match status" value="1"/>
</dbReference>
<dbReference type="EMBL" id="SEYY01000762">
    <property type="protein sequence ID" value="KAB7506519.1"/>
    <property type="molecule type" value="Genomic_DNA"/>
</dbReference>
<dbReference type="GO" id="GO:0003723">
    <property type="term" value="F:RNA binding"/>
    <property type="evidence" value="ECO:0007669"/>
    <property type="project" value="TreeGrafter"/>
</dbReference>
<evidence type="ECO:0000313" key="4">
    <source>
        <dbReference type="EMBL" id="KAB7506519.1"/>
    </source>
</evidence>
<reference evidence="4 5" key="1">
    <citation type="journal article" date="2019" name="PLoS Biol.">
        <title>Sex chromosomes control vertical transmission of feminizing Wolbachia symbionts in an isopod.</title>
        <authorList>
            <person name="Becking T."/>
            <person name="Chebbi M.A."/>
            <person name="Giraud I."/>
            <person name="Moumen B."/>
            <person name="Laverre T."/>
            <person name="Caubet Y."/>
            <person name="Peccoud J."/>
            <person name="Gilbert C."/>
            <person name="Cordaux R."/>
        </authorList>
    </citation>
    <scope>NUCLEOTIDE SEQUENCE [LARGE SCALE GENOMIC DNA]</scope>
    <source>
        <strain evidence="4">ANa2</strain>
        <tissue evidence="4">Whole body excluding digestive tract and cuticle</tissue>
    </source>
</reference>
<dbReference type="PANTHER" id="PTHR21228">
    <property type="entry name" value="FAST LEU-RICH DOMAIN-CONTAINING"/>
    <property type="match status" value="1"/>
</dbReference>
<dbReference type="Proteomes" id="UP000326759">
    <property type="component" value="Unassembled WGS sequence"/>
</dbReference>
<name>A0A5N5TK45_9CRUS</name>
<evidence type="ECO:0000256" key="2">
    <source>
        <dbReference type="ARBA" id="ARBA00023128"/>
    </source>
</evidence>
<dbReference type="PROSITE" id="PS51286">
    <property type="entry name" value="RAP"/>
    <property type="match status" value="1"/>
</dbReference>
<dbReference type="OrthoDB" id="385235at2759"/>
<dbReference type="PANTHER" id="PTHR21228:SF72">
    <property type="entry name" value="LD32258P"/>
    <property type="match status" value="1"/>
</dbReference>
<dbReference type="GO" id="GO:0005759">
    <property type="term" value="C:mitochondrial matrix"/>
    <property type="evidence" value="ECO:0007669"/>
    <property type="project" value="TreeGrafter"/>
</dbReference>
<dbReference type="AlphaFoldDB" id="A0A5N5TK45"/>
<comment type="caution">
    <text evidence="4">The sequence shown here is derived from an EMBL/GenBank/DDBJ whole genome shotgun (WGS) entry which is preliminary data.</text>
</comment>
<dbReference type="InterPro" id="IPR013579">
    <property type="entry name" value="FAST_2"/>
</dbReference>
<gene>
    <name evidence="4" type="primary">Fastkd1</name>
    <name evidence="4" type="ORF">Anas_03097</name>
</gene>
<keyword evidence="4" id="KW-0808">Transferase</keyword>
<evidence type="ECO:0000313" key="5">
    <source>
        <dbReference type="Proteomes" id="UP000326759"/>
    </source>
</evidence>
<dbReference type="InterPro" id="IPR013584">
    <property type="entry name" value="RAP"/>
</dbReference>